<dbReference type="EMBL" id="JAJJVQ010000004">
    <property type="protein sequence ID" value="MCO5782103.1"/>
    <property type="molecule type" value="Genomic_DNA"/>
</dbReference>
<dbReference type="Proteomes" id="UP001139290">
    <property type="component" value="Unassembled WGS sequence"/>
</dbReference>
<comment type="caution">
    <text evidence="3">The sequence shown here is derived from an EMBL/GenBank/DDBJ whole genome shotgun (WGS) entry which is preliminary data.</text>
</comment>
<gene>
    <name evidence="3" type="ORF">LOD26_12310</name>
</gene>
<dbReference type="SUPFAM" id="SSF49401">
    <property type="entry name" value="Bacterial adhesins"/>
    <property type="match status" value="1"/>
</dbReference>
<name>A0ABT1B989_9ENTR</name>
<reference evidence="3" key="1">
    <citation type="submission" date="2021-11" db="EMBL/GenBank/DDBJ databases">
        <title>Citrobacter meridianamericanus sp. nov. isolated from soil.</title>
        <authorList>
            <person name="Furlan J.P.R."/>
            <person name="Stehling E.G."/>
        </authorList>
    </citation>
    <scope>NUCLEOTIDE SEQUENCE</scope>
    <source>
        <strain evidence="3">BR102</strain>
    </source>
</reference>
<sequence>MMKIRRVISALSLTGLLFSPSCFAGNQGISVDFTAVIAETTCSMKVSSVTNATVSGNDPQYSLKIPTMALTAVVNATAEAEGSFKLLPQECNNNITTLKMTIWSADRMPSTDYKLQNSLSGGAENISLGFKPKGSDDGALFRLDGSQEVLWRADQIENGFDISAFFRRSSSSIAPTSGDFQAKATFTFTYE</sequence>
<dbReference type="InterPro" id="IPR036937">
    <property type="entry name" value="Adhesion_dom_fimbrial_sf"/>
</dbReference>
<organism evidence="3 4">
    <name type="scientific">Citrobacter meridianamericanus</name>
    <dbReference type="NCBI Taxonomy" id="2894201"/>
    <lineage>
        <taxon>Bacteria</taxon>
        <taxon>Pseudomonadati</taxon>
        <taxon>Pseudomonadota</taxon>
        <taxon>Gammaproteobacteria</taxon>
        <taxon>Enterobacterales</taxon>
        <taxon>Enterobacteriaceae</taxon>
        <taxon>Citrobacter</taxon>
    </lineage>
</organism>
<evidence type="ECO:0000313" key="4">
    <source>
        <dbReference type="Proteomes" id="UP001139290"/>
    </source>
</evidence>
<keyword evidence="1" id="KW-0732">Signal</keyword>
<dbReference type="InterPro" id="IPR000259">
    <property type="entry name" value="Adhesion_dom_fimbrial"/>
</dbReference>
<evidence type="ECO:0000259" key="2">
    <source>
        <dbReference type="Pfam" id="PF00419"/>
    </source>
</evidence>
<dbReference type="Gene3D" id="2.60.40.1090">
    <property type="entry name" value="Fimbrial-type adhesion domain"/>
    <property type="match status" value="1"/>
</dbReference>
<protein>
    <submittedName>
        <fullName evidence="3">Fimbrial protein</fullName>
    </submittedName>
</protein>
<feature type="signal peptide" evidence="1">
    <location>
        <begin position="1"/>
        <end position="24"/>
    </location>
</feature>
<accession>A0ABT1B989</accession>
<keyword evidence="4" id="KW-1185">Reference proteome</keyword>
<proteinExistence type="predicted"/>
<dbReference type="InterPro" id="IPR008966">
    <property type="entry name" value="Adhesion_dom_sf"/>
</dbReference>
<evidence type="ECO:0000313" key="3">
    <source>
        <dbReference type="EMBL" id="MCO5782103.1"/>
    </source>
</evidence>
<dbReference type="Pfam" id="PF00419">
    <property type="entry name" value="Fimbrial"/>
    <property type="match status" value="1"/>
</dbReference>
<feature type="domain" description="Fimbrial-type adhesion" evidence="2">
    <location>
        <begin position="53"/>
        <end position="190"/>
    </location>
</feature>
<feature type="chain" id="PRO_5047332429" evidence="1">
    <location>
        <begin position="25"/>
        <end position="191"/>
    </location>
</feature>
<evidence type="ECO:0000256" key="1">
    <source>
        <dbReference type="SAM" id="SignalP"/>
    </source>
</evidence>
<dbReference type="RefSeq" id="WP_151216769.1">
    <property type="nucleotide sequence ID" value="NZ_CP101051.1"/>
</dbReference>